<feature type="transmembrane region" description="Helical" evidence="9">
    <location>
        <begin position="24"/>
        <end position="42"/>
    </location>
</feature>
<feature type="domain" description="Ancillary SecYEG translocon subunit/Cell division coordinator CpoB TPR" evidence="10">
    <location>
        <begin position="21"/>
        <end position="192"/>
    </location>
</feature>
<proteinExistence type="inferred from homology"/>
<dbReference type="Gene3D" id="1.25.40.10">
    <property type="entry name" value="Tetratricopeptide repeat domain"/>
    <property type="match status" value="1"/>
</dbReference>
<keyword evidence="3 9" id="KW-0812">Transmembrane</keyword>
<dbReference type="InterPro" id="IPR018704">
    <property type="entry name" value="SecYEG/CpoB_TPR"/>
</dbReference>
<name>A0A1G7MCS7_9PROT</name>
<dbReference type="EMBL" id="FNCE01000001">
    <property type="protein sequence ID" value="SDF59582.1"/>
    <property type="molecule type" value="Genomic_DNA"/>
</dbReference>
<evidence type="ECO:0000256" key="8">
    <source>
        <dbReference type="ARBA" id="ARBA00024235"/>
    </source>
</evidence>
<dbReference type="AlphaFoldDB" id="A0A1G7MCS7"/>
<evidence type="ECO:0000256" key="1">
    <source>
        <dbReference type="ARBA" id="ARBA00004401"/>
    </source>
</evidence>
<dbReference type="GO" id="GO:0005886">
    <property type="term" value="C:plasma membrane"/>
    <property type="evidence" value="ECO:0007669"/>
    <property type="project" value="UniProtKB-SubCell"/>
</dbReference>
<evidence type="ECO:0000256" key="3">
    <source>
        <dbReference type="ARBA" id="ARBA00022692"/>
    </source>
</evidence>
<evidence type="ECO:0000313" key="11">
    <source>
        <dbReference type="EMBL" id="SDF59582.1"/>
    </source>
</evidence>
<organism evidence="11 12">
    <name type="scientific">Limimonas halophila</name>
    <dbReference type="NCBI Taxonomy" id="1082479"/>
    <lineage>
        <taxon>Bacteria</taxon>
        <taxon>Pseudomonadati</taxon>
        <taxon>Pseudomonadota</taxon>
        <taxon>Alphaproteobacteria</taxon>
        <taxon>Rhodospirillales</taxon>
        <taxon>Rhodovibrionaceae</taxon>
        <taxon>Limimonas</taxon>
    </lineage>
</organism>
<dbReference type="InterPro" id="IPR026039">
    <property type="entry name" value="YfgM"/>
</dbReference>
<keyword evidence="5 9" id="KW-0472">Membrane</keyword>
<dbReference type="PANTHER" id="PTHR38035">
    <property type="entry name" value="UPF0070 PROTEIN YFGM"/>
    <property type="match status" value="1"/>
</dbReference>
<dbReference type="Proteomes" id="UP000199415">
    <property type="component" value="Unassembled WGS sequence"/>
</dbReference>
<protein>
    <recommendedName>
        <fullName evidence="8">Ancillary SecYEG translocon subunit</fullName>
    </recommendedName>
</protein>
<dbReference type="Pfam" id="PF09976">
    <property type="entry name" value="TPR_21"/>
    <property type="match status" value="1"/>
</dbReference>
<keyword evidence="2" id="KW-1003">Cell membrane</keyword>
<keyword evidence="6" id="KW-0143">Chaperone</keyword>
<dbReference type="PANTHER" id="PTHR38035:SF1">
    <property type="entry name" value="ANCILLARY SECYEG TRANSLOCON SUBUNIT"/>
    <property type="match status" value="1"/>
</dbReference>
<evidence type="ECO:0000259" key="10">
    <source>
        <dbReference type="Pfam" id="PF09976"/>
    </source>
</evidence>
<evidence type="ECO:0000256" key="5">
    <source>
        <dbReference type="ARBA" id="ARBA00023136"/>
    </source>
</evidence>
<keyword evidence="12" id="KW-1185">Reference proteome</keyword>
<dbReference type="InterPro" id="IPR011990">
    <property type="entry name" value="TPR-like_helical_dom_sf"/>
</dbReference>
<evidence type="ECO:0000256" key="9">
    <source>
        <dbReference type="SAM" id="Phobius"/>
    </source>
</evidence>
<reference evidence="11 12" key="1">
    <citation type="submission" date="2016-10" db="EMBL/GenBank/DDBJ databases">
        <authorList>
            <person name="de Groot N.N."/>
        </authorList>
    </citation>
    <scope>NUCLEOTIDE SEQUENCE [LARGE SCALE GENOMIC DNA]</scope>
    <source>
        <strain evidence="11 12">DSM 25584</strain>
    </source>
</reference>
<comment type="similarity">
    <text evidence="7">Belongs to the YfgM family.</text>
</comment>
<dbReference type="RefSeq" id="WP_176758485.1">
    <property type="nucleotide sequence ID" value="NZ_FNCE01000001.1"/>
</dbReference>
<sequence length="216" mass="23449">MSDIFREIDEEIRQEDYLALWKRYGPWVIAAAVLLVVAVAGYKGWEAYRHDQAVEAAQTYAAAVEQLNADETQAARDAFKDMAAPAEGGFSLLASFRLADAQVQLGNSGAALKTWQRIAEADGVAASYQRLATIQAVMHALDAGADVPELLTQRLSAIAGGDSGFRPTALEAQGLLAAKRGEREQAVEHYTRITEGANVPPAQRRRAEHMLALLKE</sequence>
<keyword evidence="4 9" id="KW-1133">Transmembrane helix</keyword>
<evidence type="ECO:0000256" key="7">
    <source>
        <dbReference type="ARBA" id="ARBA00024197"/>
    </source>
</evidence>
<evidence type="ECO:0000313" key="12">
    <source>
        <dbReference type="Proteomes" id="UP000199415"/>
    </source>
</evidence>
<evidence type="ECO:0000256" key="2">
    <source>
        <dbReference type="ARBA" id="ARBA00022475"/>
    </source>
</evidence>
<evidence type="ECO:0000256" key="4">
    <source>
        <dbReference type="ARBA" id="ARBA00022989"/>
    </source>
</evidence>
<dbReference type="STRING" id="1082479.SAMN05216241_101567"/>
<accession>A0A1G7MCS7</accession>
<evidence type="ECO:0000256" key="6">
    <source>
        <dbReference type="ARBA" id="ARBA00023186"/>
    </source>
</evidence>
<gene>
    <name evidence="11" type="ORF">SAMN05216241_101567</name>
</gene>
<comment type="subcellular location">
    <subcellularLocation>
        <location evidence="1">Cell membrane</location>
        <topology evidence="1">Single-pass type II membrane protein</topology>
    </subcellularLocation>
</comment>
<dbReference type="GO" id="GO:0044877">
    <property type="term" value="F:protein-containing complex binding"/>
    <property type="evidence" value="ECO:0007669"/>
    <property type="project" value="InterPro"/>
</dbReference>